<accession>A0A9W6VI86</accession>
<dbReference type="PROSITE" id="PS50283">
    <property type="entry name" value="NA_SOLUT_SYMP_3"/>
    <property type="match status" value="1"/>
</dbReference>
<dbReference type="Proteomes" id="UP001165136">
    <property type="component" value="Unassembled WGS sequence"/>
</dbReference>
<feature type="transmembrane region" description="Helical" evidence="9">
    <location>
        <begin position="159"/>
        <end position="178"/>
    </location>
</feature>
<keyword evidence="4 9" id="KW-0812">Transmembrane</keyword>
<evidence type="ECO:0000256" key="3">
    <source>
        <dbReference type="ARBA" id="ARBA00022448"/>
    </source>
</evidence>
<dbReference type="InterPro" id="IPR038377">
    <property type="entry name" value="Na/Glc_symporter_sf"/>
</dbReference>
<evidence type="ECO:0000256" key="4">
    <source>
        <dbReference type="ARBA" id="ARBA00022692"/>
    </source>
</evidence>
<dbReference type="PANTHER" id="PTHR48086">
    <property type="entry name" value="SODIUM/PROLINE SYMPORTER-RELATED"/>
    <property type="match status" value="1"/>
</dbReference>
<feature type="transmembrane region" description="Helical" evidence="9">
    <location>
        <begin position="447"/>
        <end position="469"/>
    </location>
</feature>
<feature type="transmembrane region" description="Helical" evidence="9">
    <location>
        <begin position="276"/>
        <end position="300"/>
    </location>
</feature>
<feature type="transmembrane region" description="Helical" evidence="9">
    <location>
        <begin position="120"/>
        <end position="139"/>
    </location>
</feature>
<comment type="similarity">
    <text evidence="2 7">Belongs to the sodium:solute symporter (SSF) (TC 2.A.21) family.</text>
</comment>
<proteinExistence type="inferred from homology"/>
<feature type="transmembrane region" description="Helical" evidence="9">
    <location>
        <begin position="84"/>
        <end position="100"/>
    </location>
</feature>
<reference evidence="10" key="1">
    <citation type="submission" date="2023-03" db="EMBL/GenBank/DDBJ databases">
        <title>Amycolatopsis taiwanensis NBRC 103393.</title>
        <authorList>
            <person name="Ichikawa N."/>
            <person name="Sato H."/>
            <person name="Tonouchi N."/>
        </authorList>
    </citation>
    <scope>NUCLEOTIDE SEQUENCE</scope>
    <source>
        <strain evidence="10">NBRC 103393</strain>
    </source>
</reference>
<feature type="transmembrane region" description="Helical" evidence="9">
    <location>
        <begin position="320"/>
        <end position="348"/>
    </location>
</feature>
<evidence type="ECO:0000256" key="7">
    <source>
        <dbReference type="RuleBase" id="RU362091"/>
    </source>
</evidence>
<dbReference type="PANTHER" id="PTHR48086:SF8">
    <property type="entry name" value="MONOCARBOXYLIC ACID PERMEASE"/>
    <property type="match status" value="1"/>
</dbReference>
<dbReference type="InterPro" id="IPR001734">
    <property type="entry name" value="Na/solute_symporter"/>
</dbReference>
<feature type="transmembrane region" description="Helical" evidence="9">
    <location>
        <begin position="237"/>
        <end position="255"/>
    </location>
</feature>
<keyword evidence="11" id="KW-1185">Reference proteome</keyword>
<protein>
    <submittedName>
        <fullName evidence="10">Permease</fullName>
    </submittedName>
</protein>
<feature type="transmembrane region" description="Helical" evidence="9">
    <location>
        <begin position="397"/>
        <end position="416"/>
    </location>
</feature>
<dbReference type="GO" id="GO:0022857">
    <property type="term" value="F:transmembrane transporter activity"/>
    <property type="evidence" value="ECO:0007669"/>
    <property type="project" value="InterPro"/>
</dbReference>
<dbReference type="GO" id="GO:0005886">
    <property type="term" value="C:plasma membrane"/>
    <property type="evidence" value="ECO:0007669"/>
    <property type="project" value="TreeGrafter"/>
</dbReference>
<comment type="subcellular location">
    <subcellularLocation>
        <location evidence="1">Membrane</location>
        <topology evidence="1">Multi-pass membrane protein</topology>
    </subcellularLocation>
</comment>
<name>A0A9W6VI86_9PSEU</name>
<dbReference type="InterPro" id="IPR050277">
    <property type="entry name" value="Sodium:Solute_Symporter"/>
</dbReference>
<dbReference type="Gene3D" id="1.20.1730.10">
    <property type="entry name" value="Sodium/glucose cotransporter"/>
    <property type="match status" value="1"/>
</dbReference>
<keyword evidence="3" id="KW-0813">Transport</keyword>
<sequence length="508" mass="53982">MTPLVILVFAIVLTFGVLVAGAWAGRTKNQNLEGWLVHHRGMGSVLLWFLLGSEIYTAFTFQGLAGYSYSKGAAGFYNVAQNDVAYAIAFLVLPCIWMLGKRFGYVTQADFVAHRYGSKALGVFVALSTALIMIAYIDLNIEGLSAIFRILGGGAISPVLGNVIAFVVLACAVFIGGIRGNAIQSVIKDLLMFAAVGALFIAVPMTFFDGFGDMYSSFVEKIPGYFQLPSAKAPELGPVWLISTVLVTGVGQWMWPQWFGTAFTASSPTALKRQAVLMPFYQIVKVAVLTVGFAAIIALGTGLVGNDVVMRMMRDIFPGWALVLMAIAAMLSAIVPAGPIVMTSASLLSRNVVHALKPELSDRRIFWLTRMLVFPLVGAALVLTLVAPALIVSVLLVAYAFITQLFPGIVVGGIFWKRATKEGMLSGLLVGWAVTAVLLLSGHDPLFGVNAGLIALVANLIVFVVVSLCTTPSPAGQSVGTTLREIAAESGPGERETRAVTPVPAVED</sequence>
<evidence type="ECO:0000256" key="9">
    <source>
        <dbReference type="SAM" id="Phobius"/>
    </source>
</evidence>
<evidence type="ECO:0000256" key="2">
    <source>
        <dbReference type="ARBA" id="ARBA00006434"/>
    </source>
</evidence>
<dbReference type="EMBL" id="BSTI01000010">
    <property type="protein sequence ID" value="GLY68167.1"/>
    <property type="molecule type" value="Genomic_DNA"/>
</dbReference>
<feature type="transmembrane region" description="Helical" evidence="9">
    <location>
        <begin position="190"/>
        <end position="208"/>
    </location>
</feature>
<dbReference type="Pfam" id="PF00474">
    <property type="entry name" value="SSF"/>
    <property type="match status" value="1"/>
</dbReference>
<dbReference type="AlphaFoldDB" id="A0A9W6VI86"/>
<dbReference type="CDD" id="cd10322">
    <property type="entry name" value="SLC5sbd"/>
    <property type="match status" value="1"/>
</dbReference>
<organism evidence="10 11">
    <name type="scientific">Amycolatopsis taiwanensis</name>
    <dbReference type="NCBI Taxonomy" id="342230"/>
    <lineage>
        <taxon>Bacteria</taxon>
        <taxon>Bacillati</taxon>
        <taxon>Actinomycetota</taxon>
        <taxon>Actinomycetes</taxon>
        <taxon>Pseudonocardiales</taxon>
        <taxon>Pseudonocardiaceae</taxon>
        <taxon>Amycolatopsis</taxon>
    </lineage>
</organism>
<evidence type="ECO:0000256" key="8">
    <source>
        <dbReference type="SAM" id="MobiDB-lite"/>
    </source>
</evidence>
<keyword evidence="5 9" id="KW-1133">Transmembrane helix</keyword>
<feature type="transmembrane region" description="Helical" evidence="9">
    <location>
        <begin position="368"/>
        <end position="391"/>
    </location>
</feature>
<dbReference type="RefSeq" id="WP_052372979.1">
    <property type="nucleotide sequence ID" value="NZ_BSTI01000010.1"/>
</dbReference>
<evidence type="ECO:0000256" key="5">
    <source>
        <dbReference type="ARBA" id="ARBA00022989"/>
    </source>
</evidence>
<feature type="transmembrane region" description="Helical" evidence="9">
    <location>
        <begin position="6"/>
        <end position="24"/>
    </location>
</feature>
<keyword evidence="6 9" id="KW-0472">Membrane</keyword>
<feature type="transmembrane region" description="Helical" evidence="9">
    <location>
        <begin position="423"/>
        <end position="441"/>
    </location>
</feature>
<gene>
    <name evidence="10" type="ORF">Atai01_47860</name>
</gene>
<comment type="caution">
    <text evidence="10">The sequence shown here is derived from an EMBL/GenBank/DDBJ whole genome shotgun (WGS) entry which is preliminary data.</text>
</comment>
<evidence type="ECO:0000256" key="1">
    <source>
        <dbReference type="ARBA" id="ARBA00004141"/>
    </source>
</evidence>
<feature type="transmembrane region" description="Helical" evidence="9">
    <location>
        <begin position="45"/>
        <end position="64"/>
    </location>
</feature>
<feature type="region of interest" description="Disordered" evidence="8">
    <location>
        <begin position="487"/>
        <end position="508"/>
    </location>
</feature>
<evidence type="ECO:0000313" key="11">
    <source>
        <dbReference type="Proteomes" id="UP001165136"/>
    </source>
</evidence>
<evidence type="ECO:0000256" key="6">
    <source>
        <dbReference type="ARBA" id="ARBA00023136"/>
    </source>
</evidence>
<evidence type="ECO:0000313" key="10">
    <source>
        <dbReference type="EMBL" id="GLY68167.1"/>
    </source>
</evidence>